<dbReference type="GO" id="GO:0032299">
    <property type="term" value="C:ribonuclease H2 complex"/>
    <property type="evidence" value="ECO:0007669"/>
    <property type="project" value="InterPro"/>
</dbReference>
<dbReference type="CDD" id="cd09270">
    <property type="entry name" value="RNase_H2-B"/>
    <property type="match status" value="1"/>
</dbReference>
<keyword evidence="4" id="KW-1185">Reference proteome</keyword>
<comment type="similarity">
    <text evidence="1">Belongs to the RNase H2 subunit B family.</text>
</comment>
<evidence type="ECO:0000313" key="4">
    <source>
        <dbReference type="Proteomes" id="UP000887569"/>
    </source>
</evidence>
<reference evidence="5" key="1">
    <citation type="submission" date="2022-11" db="UniProtKB">
        <authorList>
            <consortium name="WormBaseParasite"/>
        </authorList>
    </citation>
    <scope>IDENTIFICATION</scope>
</reference>
<dbReference type="PANTHER" id="PTHR13383">
    <property type="entry name" value="RIBONUCLEASE H2 SUBUNIT B"/>
    <property type="match status" value="1"/>
</dbReference>
<dbReference type="GO" id="GO:0005654">
    <property type="term" value="C:nucleoplasm"/>
    <property type="evidence" value="ECO:0007669"/>
    <property type="project" value="TreeGrafter"/>
</dbReference>
<feature type="domain" description="Ribonuclease H2 subunit B wHTH" evidence="3">
    <location>
        <begin position="117"/>
        <end position="197"/>
    </location>
</feature>
<organism evidence="4 5">
    <name type="scientific">Parascaris univalens</name>
    <name type="common">Nematode worm</name>
    <dbReference type="NCBI Taxonomy" id="6257"/>
    <lineage>
        <taxon>Eukaryota</taxon>
        <taxon>Metazoa</taxon>
        <taxon>Ecdysozoa</taxon>
        <taxon>Nematoda</taxon>
        <taxon>Chromadorea</taxon>
        <taxon>Rhabditida</taxon>
        <taxon>Spirurina</taxon>
        <taxon>Ascaridomorpha</taxon>
        <taxon>Ascaridoidea</taxon>
        <taxon>Ascarididae</taxon>
        <taxon>Parascaris</taxon>
    </lineage>
</organism>
<sequence>MARITRSDSLRKHGGEDEDISAKVEIEVLDSEVKSNLTDSDMAFDRKFIVAKGTSLNRKLLYALRHPRTSTSSLYAIGENNIDEVLRVADPHRSYFYGESVIADGSITMLSPIHPLFLVIPYIVKNAQDRFMPLDNILVDEDFPAVRRLSEMDVIREALKVVCDYKEVGETEVFRFSGPLLMEWLQKRFEKLKQSLSAHGTLHKSIANDEVVLRRYTYSILGDYLPQSVASSLKNFLKIEDASSLNEDEPHASKRKASDVEESSYIHEGHVLLQIQPKKAAVMNAVQKRLQVASKGSASLTRFFAKKE</sequence>
<dbReference type="InterPro" id="IPR019024">
    <property type="entry name" value="RNase_H2_suB_wHTH"/>
</dbReference>
<dbReference type="WBParaSite" id="PgR003_g206_t03">
    <property type="protein sequence ID" value="PgR003_g206_t03"/>
    <property type="gene ID" value="PgR003_g206"/>
</dbReference>
<dbReference type="PANTHER" id="PTHR13383:SF11">
    <property type="entry name" value="RIBONUCLEASE H2 SUBUNIT B"/>
    <property type="match status" value="1"/>
</dbReference>
<name>A0A915A9Y4_PARUN</name>
<dbReference type="Pfam" id="PF09468">
    <property type="entry name" value="RNase_H2-Ydr279"/>
    <property type="match status" value="1"/>
</dbReference>
<dbReference type="Gene3D" id="2.20.25.530">
    <property type="match status" value="1"/>
</dbReference>
<protein>
    <submittedName>
        <fullName evidence="5">Ribonuclease H2 subunit B wHTH domain-containing protein</fullName>
    </submittedName>
</protein>
<evidence type="ECO:0000256" key="1">
    <source>
        <dbReference type="ARBA" id="ARBA00009823"/>
    </source>
</evidence>
<comment type="subunit">
    <text evidence="2">The RNase H2 complex is a heterotrimer composed of the catalytic subunit RNASEH2A and the non-catalytic subunits RNASEH2B and RNASEH2C.</text>
</comment>
<evidence type="ECO:0000256" key="2">
    <source>
        <dbReference type="ARBA" id="ARBA00011277"/>
    </source>
</evidence>
<dbReference type="InterPro" id="IPR040456">
    <property type="entry name" value="RNase_H2_suB"/>
</dbReference>
<dbReference type="Proteomes" id="UP000887569">
    <property type="component" value="Unplaced"/>
</dbReference>
<evidence type="ECO:0000259" key="3">
    <source>
        <dbReference type="Pfam" id="PF09468"/>
    </source>
</evidence>
<evidence type="ECO:0000313" key="5">
    <source>
        <dbReference type="WBParaSite" id="PgR003_g206_t03"/>
    </source>
</evidence>
<dbReference type="GO" id="GO:0006401">
    <property type="term" value="P:RNA catabolic process"/>
    <property type="evidence" value="ECO:0007669"/>
    <property type="project" value="TreeGrafter"/>
</dbReference>
<proteinExistence type="inferred from homology"/>
<dbReference type="Gene3D" id="1.10.20.120">
    <property type="match status" value="1"/>
</dbReference>
<accession>A0A915A9Y4</accession>
<dbReference type="AlphaFoldDB" id="A0A915A9Y4"/>